<dbReference type="AlphaFoldDB" id="A0A8J3FV77"/>
<reference evidence="2" key="1">
    <citation type="journal article" date="2014" name="Int. J. Syst. Evol. Microbiol.">
        <title>Complete genome sequence of Corynebacterium casei LMG S-19264T (=DSM 44701T), isolated from a smear-ripened cheese.</title>
        <authorList>
            <consortium name="US DOE Joint Genome Institute (JGI-PGF)"/>
            <person name="Walter F."/>
            <person name="Albersmeier A."/>
            <person name="Kalinowski J."/>
            <person name="Ruckert C."/>
        </authorList>
    </citation>
    <scope>NUCLEOTIDE SEQUENCE</scope>
    <source>
        <strain evidence="2">CGMCC 4.5737</strain>
    </source>
</reference>
<sequence>MVVETWRIVAASLMAVGGFILALVAMAQTRDRRGRDQLDVLRTGAIALGILAVITLLVATVLPSTVSWGLVAASWIMVGVVTLAD</sequence>
<feature type="transmembrane region" description="Helical" evidence="1">
    <location>
        <begin position="65"/>
        <end position="84"/>
    </location>
</feature>
<feature type="transmembrane region" description="Helical" evidence="1">
    <location>
        <begin position="39"/>
        <end position="59"/>
    </location>
</feature>
<evidence type="ECO:0000313" key="3">
    <source>
        <dbReference type="Proteomes" id="UP000637578"/>
    </source>
</evidence>
<name>A0A8J3FV77_9PSEU</name>
<gene>
    <name evidence="2" type="ORF">GCM10012275_40340</name>
</gene>
<keyword evidence="3" id="KW-1185">Reference proteome</keyword>
<keyword evidence="1" id="KW-0472">Membrane</keyword>
<evidence type="ECO:0000313" key="2">
    <source>
        <dbReference type="EMBL" id="GGM65691.1"/>
    </source>
</evidence>
<proteinExistence type="predicted"/>
<comment type="caution">
    <text evidence="2">The sequence shown here is derived from an EMBL/GenBank/DDBJ whole genome shotgun (WGS) entry which is preliminary data.</text>
</comment>
<keyword evidence="1" id="KW-0812">Transmembrane</keyword>
<reference evidence="2" key="2">
    <citation type="submission" date="2020-09" db="EMBL/GenBank/DDBJ databases">
        <authorList>
            <person name="Sun Q."/>
            <person name="Zhou Y."/>
        </authorList>
    </citation>
    <scope>NUCLEOTIDE SEQUENCE</scope>
    <source>
        <strain evidence="2">CGMCC 4.5737</strain>
    </source>
</reference>
<dbReference type="Proteomes" id="UP000637578">
    <property type="component" value="Unassembled WGS sequence"/>
</dbReference>
<feature type="transmembrane region" description="Helical" evidence="1">
    <location>
        <begin position="6"/>
        <end position="27"/>
    </location>
</feature>
<evidence type="ECO:0000256" key="1">
    <source>
        <dbReference type="SAM" id="Phobius"/>
    </source>
</evidence>
<keyword evidence="1" id="KW-1133">Transmembrane helix</keyword>
<accession>A0A8J3FV77</accession>
<dbReference type="EMBL" id="BMMK01000019">
    <property type="protein sequence ID" value="GGM65691.1"/>
    <property type="molecule type" value="Genomic_DNA"/>
</dbReference>
<organism evidence="2 3">
    <name type="scientific">Longimycelium tulufanense</name>
    <dbReference type="NCBI Taxonomy" id="907463"/>
    <lineage>
        <taxon>Bacteria</taxon>
        <taxon>Bacillati</taxon>
        <taxon>Actinomycetota</taxon>
        <taxon>Actinomycetes</taxon>
        <taxon>Pseudonocardiales</taxon>
        <taxon>Pseudonocardiaceae</taxon>
        <taxon>Longimycelium</taxon>
    </lineage>
</organism>
<protein>
    <submittedName>
        <fullName evidence="2">Uncharacterized protein</fullName>
    </submittedName>
</protein>